<reference evidence="12" key="1">
    <citation type="submission" date="2020-05" db="EMBL/GenBank/DDBJ databases">
        <authorList>
            <person name="Chiriac C."/>
            <person name="Salcher M."/>
            <person name="Ghai R."/>
            <person name="Kavagutti S V."/>
        </authorList>
    </citation>
    <scope>NUCLEOTIDE SEQUENCE</scope>
</reference>
<dbReference type="Pfam" id="PF00005">
    <property type="entry name" value="ABC_tran"/>
    <property type="match status" value="1"/>
</dbReference>
<gene>
    <name evidence="12" type="ORF">UFOPK3204_01740</name>
</gene>
<keyword evidence="5" id="KW-0547">Nucleotide-binding</keyword>
<keyword evidence="7" id="KW-0408">Iron</keyword>
<dbReference type="InterPro" id="IPR003439">
    <property type="entry name" value="ABC_transporter-like_ATP-bd"/>
</dbReference>
<proteinExistence type="predicted"/>
<evidence type="ECO:0000256" key="7">
    <source>
        <dbReference type="ARBA" id="ARBA00023004"/>
    </source>
</evidence>
<feature type="domain" description="Mop" evidence="11">
    <location>
        <begin position="285"/>
        <end position="349"/>
    </location>
</feature>
<evidence type="ECO:0000313" key="12">
    <source>
        <dbReference type="EMBL" id="CAB4835354.1"/>
    </source>
</evidence>
<dbReference type="EMBL" id="CAFABK010000131">
    <property type="protein sequence ID" value="CAB4835354.1"/>
    <property type="molecule type" value="Genomic_DNA"/>
</dbReference>
<keyword evidence="8" id="KW-0406">Ion transport</keyword>
<sequence>MSVTANFTSHRGEFTLKFKAEFEPGSVIAILGPNGAGKSTLLRTIAGLSAVDTGSITINSVTVDDAKKVFLRPPARSVGYVFQDYAIFPHLTVLANVAFGPRSRGSGRKAADQLANEVLTQLGINDLAERRPASLSGGQAQRVALARALVTRPDVLLLDEPLAALDIQTRSKIRIELAQQLSTFAGCTVFVTHDPLDAMLLADRVIVLESGVVVQDATPAEIARRPATPYAAALIGVTLLRGNTRSGELTLDDGGVLHTADIDAAGPVLAVIRPESVSVHRVQPEGSPRNVWPGTIMALEASHDRVRVQIAGPPDVVAAVTPGAVTELGLAPGTRVWVSVKAVDLDVYPTHPDPTGAR</sequence>
<dbReference type="InterPro" id="IPR027417">
    <property type="entry name" value="P-loop_NTPase"/>
</dbReference>
<organism evidence="12">
    <name type="scientific">freshwater metagenome</name>
    <dbReference type="NCBI Taxonomy" id="449393"/>
    <lineage>
        <taxon>unclassified sequences</taxon>
        <taxon>metagenomes</taxon>
        <taxon>ecological metagenomes</taxon>
    </lineage>
</organism>
<dbReference type="GO" id="GO:0015689">
    <property type="term" value="P:molybdate ion transport"/>
    <property type="evidence" value="ECO:0007669"/>
    <property type="project" value="InterPro"/>
</dbReference>
<dbReference type="CDD" id="cd03259">
    <property type="entry name" value="ABC_Carb_Solutes_like"/>
    <property type="match status" value="1"/>
</dbReference>
<keyword evidence="9" id="KW-0472">Membrane</keyword>
<dbReference type="InterPro" id="IPR050093">
    <property type="entry name" value="ABC_SmlMolc_Importer"/>
</dbReference>
<dbReference type="GO" id="GO:0016887">
    <property type="term" value="F:ATP hydrolysis activity"/>
    <property type="evidence" value="ECO:0007669"/>
    <property type="project" value="InterPro"/>
</dbReference>
<keyword evidence="6" id="KW-0067">ATP-binding</keyword>
<dbReference type="Gene3D" id="3.40.50.300">
    <property type="entry name" value="P-loop containing nucleotide triphosphate hydrolases"/>
    <property type="match status" value="1"/>
</dbReference>
<dbReference type="GO" id="GO:0005524">
    <property type="term" value="F:ATP binding"/>
    <property type="evidence" value="ECO:0007669"/>
    <property type="project" value="UniProtKB-KW"/>
</dbReference>
<protein>
    <submittedName>
        <fullName evidence="12">Unannotated protein</fullName>
    </submittedName>
</protein>
<dbReference type="GO" id="GO:0016020">
    <property type="term" value="C:membrane"/>
    <property type="evidence" value="ECO:0007669"/>
    <property type="project" value="InterPro"/>
</dbReference>
<accession>A0A6J7AR06</accession>
<evidence type="ECO:0000256" key="4">
    <source>
        <dbReference type="ARBA" id="ARBA00022505"/>
    </source>
</evidence>
<dbReference type="InterPro" id="IPR004606">
    <property type="entry name" value="Mop_domain"/>
</dbReference>
<dbReference type="PANTHER" id="PTHR42781">
    <property type="entry name" value="SPERMIDINE/PUTRESCINE IMPORT ATP-BINDING PROTEIN POTA"/>
    <property type="match status" value="1"/>
</dbReference>
<dbReference type="PROSITE" id="PS51866">
    <property type="entry name" value="MOP"/>
    <property type="match status" value="1"/>
</dbReference>
<dbReference type="SUPFAM" id="SSF52540">
    <property type="entry name" value="P-loop containing nucleoside triphosphate hydrolases"/>
    <property type="match status" value="1"/>
</dbReference>
<evidence type="ECO:0000256" key="1">
    <source>
        <dbReference type="ARBA" id="ARBA00022448"/>
    </source>
</evidence>
<feature type="domain" description="ABC transporter" evidence="10">
    <location>
        <begin position="1"/>
        <end position="235"/>
    </location>
</feature>
<evidence type="ECO:0000259" key="10">
    <source>
        <dbReference type="PROSITE" id="PS50893"/>
    </source>
</evidence>
<dbReference type="InterPro" id="IPR003593">
    <property type="entry name" value="AAA+_ATPase"/>
</dbReference>
<dbReference type="Pfam" id="PF03459">
    <property type="entry name" value="TOBE"/>
    <property type="match status" value="1"/>
</dbReference>
<dbReference type="PROSITE" id="PS00211">
    <property type="entry name" value="ABC_TRANSPORTER_1"/>
    <property type="match status" value="1"/>
</dbReference>
<evidence type="ECO:0000256" key="8">
    <source>
        <dbReference type="ARBA" id="ARBA00023065"/>
    </source>
</evidence>
<evidence type="ECO:0000259" key="11">
    <source>
        <dbReference type="PROSITE" id="PS51866"/>
    </source>
</evidence>
<keyword evidence="1" id="KW-0813">Transport</keyword>
<dbReference type="Gene3D" id="2.40.50.100">
    <property type="match status" value="1"/>
</dbReference>
<keyword evidence="2" id="KW-1003">Cell membrane</keyword>
<evidence type="ECO:0000256" key="5">
    <source>
        <dbReference type="ARBA" id="ARBA00022741"/>
    </source>
</evidence>
<evidence type="ECO:0000256" key="2">
    <source>
        <dbReference type="ARBA" id="ARBA00022475"/>
    </source>
</evidence>
<dbReference type="SMART" id="SM00382">
    <property type="entry name" value="AAA"/>
    <property type="match status" value="1"/>
</dbReference>
<dbReference type="SUPFAM" id="SSF50331">
    <property type="entry name" value="MOP-like"/>
    <property type="match status" value="1"/>
</dbReference>
<name>A0A6J7AR06_9ZZZZ</name>
<dbReference type="AlphaFoldDB" id="A0A6J7AR06"/>
<keyword evidence="3" id="KW-0410">Iron transport</keyword>
<keyword evidence="4" id="KW-0500">Molybdenum</keyword>
<evidence type="ECO:0000256" key="9">
    <source>
        <dbReference type="ARBA" id="ARBA00023136"/>
    </source>
</evidence>
<dbReference type="GO" id="GO:0015408">
    <property type="term" value="F:ABC-type ferric iron transporter activity"/>
    <property type="evidence" value="ECO:0007669"/>
    <property type="project" value="InterPro"/>
</dbReference>
<dbReference type="PANTHER" id="PTHR42781:SF4">
    <property type="entry name" value="SPERMIDINE_PUTRESCINE IMPORT ATP-BINDING PROTEIN POTA"/>
    <property type="match status" value="1"/>
</dbReference>
<dbReference type="InterPro" id="IPR005116">
    <property type="entry name" value="Transp-assoc_OB_typ1"/>
</dbReference>
<evidence type="ECO:0000256" key="6">
    <source>
        <dbReference type="ARBA" id="ARBA00022840"/>
    </source>
</evidence>
<evidence type="ECO:0000256" key="3">
    <source>
        <dbReference type="ARBA" id="ARBA00022496"/>
    </source>
</evidence>
<dbReference type="PROSITE" id="PS50893">
    <property type="entry name" value="ABC_TRANSPORTER_2"/>
    <property type="match status" value="1"/>
</dbReference>
<dbReference type="InterPro" id="IPR008995">
    <property type="entry name" value="Mo/tungstate-bd_C_term_dom"/>
</dbReference>
<dbReference type="InterPro" id="IPR017871">
    <property type="entry name" value="ABC_transporter-like_CS"/>
</dbReference>
<dbReference type="InterPro" id="IPR015853">
    <property type="entry name" value="ABC_transpr_FbpC"/>
</dbReference>